<evidence type="ECO:0000256" key="1">
    <source>
        <dbReference type="ARBA" id="ARBA00004324"/>
    </source>
</evidence>
<dbReference type="KEGG" id="hro:HELRODRAFT_70896"/>
<dbReference type="InParanoid" id="T1G0D9"/>
<sequence>MESKTPYTDATNCKKKSTNGHIKRPMNSFMIFAQRERLRISTMSEKPLHNAVISKMCGAKWRSMTAEEKKPYEDLAQDYKMRHSVQYPFYVYKPKKK</sequence>
<dbReference type="FunFam" id="1.10.30.10:FF:000027">
    <property type="entry name" value="Transcription factor SOX-30"/>
    <property type="match status" value="1"/>
</dbReference>
<dbReference type="SMART" id="SM00398">
    <property type="entry name" value="HMG"/>
    <property type="match status" value="1"/>
</dbReference>
<evidence type="ECO:0000259" key="22">
    <source>
        <dbReference type="PROSITE" id="PS50118"/>
    </source>
</evidence>
<reference evidence="23 25" key="2">
    <citation type="journal article" date="2013" name="Nature">
        <title>Insights into bilaterian evolution from three spiralian genomes.</title>
        <authorList>
            <person name="Simakov O."/>
            <person name="Marletaz F."/>
            <person name="Cho S.J."/>
            <person name="Edsinger-Gonzales E."/>
            <person name="Havlak P."/>
            <person name="Hellsten U."/>
            <person name="Kuo D.H."/>
            <person name="Larsson T."/>
            <person name="Lv J."/>
            <person name="Arendt D."/>
            <person name="Savage R."/>
            <person name="Osoegawa K."/>
            <person name="de Jong P."/>
            <person name="Grimwood J."/>
            <person name="Chapman J.A."/>
            <person name="Shapiro H."/>
            <person name="Aerts A."/>
            <person name="Otillar R.P."/>
            <person name="Terry A.Y."/>
            <person name="Boore J.L."/>
            <person name="Grigoriev I.V."/>
            <person name="Lindberg D.R."/>
            <person name="Seaver E.C."/>
            <person name="Weisblat D.A."/>
            <person name="Putnam N.H."/>
            <person name="Rokhsar D.S."/>
        </authorList>
    </citation>
    <scope>NUCLEOTIDE SEQUENCE</scope>
</reference>
<dbReference type="Pfam" id="PF00505">
    <property type="entry name" value="HMG_box"/>
    <property type="match status" value="1"/>
</dbReference>
<evidence type="ECO:0000256" key="8">
    <source>
        <dbReference type="ARBA" id="ARBA00022860"/>
    </source>
</evidence>
<dbReference type="GO" id="GO:0005737">
    <property type="term" value="C:cytoplasm"/>
    <property type="evidence" value="ECO:0007669"/>
    <property type="project" value="UniProtKB-SubCell"/>
</dbReference>
<keyword evidence="7" id="KW-0221">Differentiation</keyword>
<dbReference type="eggNOG" id="KOG0527">
    <property type="taxonomic scope" value="Eukaryota"/>
</dbReference>
<evidence type="ECO:0000256" key="14">
    <source>
        <dbReference type="ARBA" id="ARBA00023242"/>
    </source>
</evidence>
<evidence type="ECO:0000256" key="2">
    <source>
        <dbReference type="ARBA" id="ARBA00004496"/>
    </source>
</evidence>
<evidence type="ECO:0000256" key="12">
    <source>
        <dbReference type="ARBA" id="ARBA00023159"/>
    </source>
</evidence>
<evidence type="ECO:0000256" key="19">
    <source>
        <dbReference type="ARBA" id="ARBA00070331"/>
    </source>
</evidence>
<dbReference type="InterPro" id="IPR009071">
    <property type="entry name" value="HMG_box_dom"/>
</dbReference>
<dbReference type="GeneID" id="20214537"/>
<evidence type="ECO:0000256" key="4">
    <source>
        <dbReference type="ARBA" id="ARBA00019052"/>
    </source>
</evidence>
<accession>T1G0D9</accession>
<evidence type="ECO:0000256" key="3">
    <source>
        <dbReference type="ARBA" id="ARBA00005998"/>
    </source>
</evidence>
<dbReference type="RefSeq" id="XP_009031186.1">
    <property type="nucleotide sequence ID" value="XM_009032938.1"/>
</dbReference>
<dbReference type="GO" id="GO:0030154">
    <property type="term" value="P:cell differentiation"/>
    <property type="evidence" value="ECO:0007669"/>
    <property type="project" value="UniProtKB-KW"/>
</dbReference>
<keyword evidence="12" id="KW-0010">Activator</keyword>
<feature type="domain" description="HMG box" evidence="22">
    <location>
        <begin position="22"/>
        <end position="91"/>
    </location>
</feature>
<dbReference type="EnsemblMetazoa" id="HelroT70896">
    <property type="protein sequence ID" value="HelroP70896"/>
    <property type="gene ID" value="HelroG70896"/>
</dbReference>
<proteinExistence type="inferred from homology"/>
<keyword evidence="6" id="KW-0678">Repressor</keyword>
<keyword evidence="25" id="KW-1185">Reference proteome</keyword>
<keyword evidence="14 20" id="KW-0539">Nucleus</keyword>
<dbReference type="SUPFAM" id="SSF47095">
    <property type="entry name" value="HMG-box"/>
    <property type="match status" value="1"/>
</dbReference>
<reference evidence="25" key="1">
    <citation type="submission" date="2012-12" db="EMBL/GenBank/DDBJ databases">
        <authorList>
            <person name="Hellsten U."/>
            <person name="Grimwood J."/>
            <person name="Chapman J.A."/>
            <person name="Shapiro H."/>
            <person name="Aerts A."/>
            <person name="Otillar R.P."/>
            <person name="Terry A.Y."/>
            <person name="Boore J.L."/>
            <person name="Simakov O."/>
            <person name="Marletaz F."/>
            <person name="Cho S.-J."/>
            <person name="Edsinger-Gonzales E."/>
            <person name="Havlak P."/>
            <person name="Kuo D.-H."/>
            <person name="Larsson T."/>
            <person name="Lv J."/>
            <person name="Arendt D."/>
            <person name="Savage R."/>
            <person name="Osoegawa K."/>
            <person name="de Jong P."/>
            <person name="Lindberg D.R."/>
            <person name="Seaver E.C."/>
            <person name="Weisblat D.A."/>
            <person name="Putnam N.H."/>
            <person name="Grigoriev I.V."/>
            <person name="Rokhsar D.S."/>
        </authorList>
    </citation>
    <scope>NUCLEOTIDE SEQUENCE</scope>
</reference>
<evidence type="ECO:0000256" key="18">
    <source>
        <dbReference type="ARBA" id="ARBA00063959"/>
    </source>
</evidence>
<feature type="DNA-binding region" description="HMG box" evidence="20">
    <location>
        <begin position="22"/>
        <end position="91"/>
    </location>
</feature>
<evidence type="ECO:0000313" key="23">
    <source>
        <dbReference type="EMBL" id="ESN90564.1"/>
    </source>
</evidence>
<feature type="region of interest" description="Disordered" evidence="21">
    <location>
        <begin position="1"/>
        <end position="22"/>
    </location>
</feature>
<dbReference type="STRING" id="6412.T1G0D9"/>
<dbReference type="GO" id="GO:0003677">
    <property type="term" value="F:DNA binding"/>
    <property type="evidence" value="ECO:0007669"/>
    <property type="project" value="UniProtKB-UniRule"/>
</dbReference>
<evidence type="ECO:0000256" key="16">
    <source>
        <dbReference type="ARBA" id="ARBA00045821"/>
    </source>
</evidence>
<protein>
    <recommendedName>
        <fullName evidence="4">Sex-determining region Y protein</fullName>
    </recommendedName>
    <alternativeName>
        <fullName evidence="15">Testis-determining factor</fullName>
    </alternativeName>
    <alternativeName>
        <fullName evidence="19">Transcription factor SOX-30</fullName>
    </alternativeName>
</protein>
<comment type="similarity">
    <text evidence="3">Belongs to the SRY family.</text>
</comment>
<dbReference type="EMBL" id="AMQM01002293">
    <property type="status" value="NOT_ANNOTATED_CDS"/>
    <property type="molecule type" value="Genomic_DNA"/>
</dbReference>
<dbReference type="FunCoup" id="T1G0D9">
    <property type="interactions" value="169"/>
</dbReference>
<evidence type="ECO:0000256" key="11">
    <source>
        <dbReference type="ARBA" id="ARBA00023125"/>
    </source>
</evidence>
<dbReference type="CTD" id="20214537"/>
<comment type="subunit">
    <text evidence="18">Interacts with CTNNB1, competitively inhibiting CTNNB1-TCF7L2/TCF4 interaction.</text>
</comment>
<evidence type="ECO:0000256" key="21">
    <source>
        <dbReference type="SAM" id="MobiDB-lite"/>
    </source>
</evidence>
<keyword evidence="9" id="KW-0726">Sexual differentiation</keyword>
<dbReference type="HOGENOM" id="CLU_082854_6_2_1"/>
<dbReference type="AlphaFoldDB" id="T1G0D9"/>
<name>T1G0D9_HELRO</name>
<dbReference type="InterPro" id="IPR050140">
    <property type="entry name" value="SRY-related_HMG-box_TF-like"/>
</dbReference>
<evidence type="ECO:0000256" key="15">
    <source>
        <dbReference type="ARBA" id="ARBA00032498"/>
    </source>
</evidence>
<keyword evidence="11 20" id="KW-0238">DNA-binding</keyword>
<dbReference type="PANTHER" id="PTHR10270:SF161">
    <property type="entry name" value="SEX-DETERMINING REGION Y PROTEIN"/>
    <property type="match status" value="1"/>
</dbReference>
<keyword evidence="13" id="KW-0804">Transcription</keyword>
<dbReference type="PROSITE" id="PS50118">
    <property type="entry name" value="HMG_BOX_2"/>
    <property type="match status" value="1"/>
</dbReference>
<evidence type="ECO:0000256" key="6">
    <source>
        <dbReference type="ARBA" id="ARBA00022491"/>
    </source>
</evidence>
<keyword evidence="5" id="KW-0963">Cytoplasm</keyword>
<gene>
    <name evidence="24" type="primary">20214537</name>
    <name evidence="23" type="ORF">HELRODRAFT_70896</name>
</gene>
<keyword evidence="10" id="KW-0805">Transcription regulation</keyword>
<evidence type="ECO:0000256" key="7">
    <source>
        <dbReference type="ARBA" id="ARBA00022782"/>
    </source>
</evidence>
<comment type="function">
    <text evidence="17">Acts both as a transcriptional activator and a repressor. Binds to the DNA sequence 5'-ACAAT-3' and shows a preference for guanine residues surrounding this core motif. Binds to its own promoter and activates its own transcription. Required to activate the expression of postmeiotic genes involved in spermiogenesis. Binds to the promoter region of CTNNB1 and represses its transcription which leads to inhibition of Wnt signaling. Also inhibits Wnt signaling by binding to the CTNNB1 protein, preventing interaction of CTNNB1 with TCF7L2/TCF4.</text>
</comment>
<dbReference type="Gene3D" id="1.10.30.10">
    <property type="entry name" value="High mobility group box domain"/>
    <property type="match status" value="1"/>
</dbReference>
<dbReference type="EMBL" id="KB097753">
    <property type="protein sequence ID" value="ESN90564.1"/>
    <property type="molecule type" value="Genomic_DNA"/>
</dbReference>
<dbReference type="OrthoDB" id="6247875at2759"/>
<dbReference type="GO" id="GO:0000981">
    <property type="term" value="F:DNA-binding transcription factor activity, RNA polymerase II-specific"/>
    <property type="evidence" value="ECO:0007669"/>
    <property type="project" value="UniProtKB-ARBA"/>
</dbReference>
<comment type="function">
    <text evidence="16">Transcriptional regulator that controls a genetic switch in male development. It is necessary and sufficient for initiating male sex determination by directing the development of supporting cell precursors (pre-Sertoli cells) as Sertoli rather than granulosa cells. Involved in different aspects of gene regulation including promoter activation or repression. Binds to the DNA consensus sequence 5'-[AT]AACAA[AT]-3'. SRY HMG box recognizes DNA by partial intercalation in the minor groove and promotes DNA bending. Also involved in pre-mRNA splicing. In male adult brain involved in the maintenance of motor functions of dopaminergic neurons.</text>
</comment>
<comment type="subcellular location">
    <subcellularLocation>
        <location evidence="2">Cytoplasm</location>
    </subcellularLocation>
    <subcellularLocation>
        <location evidence="1">Nucleus speckle</location>
    </subcellularLocation>
</comment>
<organism evidence="24 25">
    <name type="scientific">Helobdella robusta</name>
    <name type="common">Californian leech</name>
    <dbReference type="NCBI Taxonomy" id="6412"/>
    <lineage>
        <taxon>Eukaryota</taxon>
        <taxon>Metazoa</taxon>
        <taxon>Spiralia</taxon>
        <taxon>Lophotrochozoa</taxon>
        <taxon>Annelida</taxon>
        <taxon>Clitellata</taxon>
        <taxon>Hirudinea</taxon>
        <taxon>Rhynchobdellida</taxon>
        <taxon>Glossiphoniidae</taxon>
        <taxon>Helobdella</taxon>
    </lineage>
</organism>
<evidence type="ECO:0000256" key="20">
    <source>
        <dbReference type="PROSITE-ProRule" id="PRU00267"/>
    </source>
</evidence>
<dbReference type="Proteomes" id="UP000015101">
    <property type="component" value="Unassembled WGS sequence"/>
</dbReference>
<reference evidence="24" key="3">
    <citation type="submission" date="2015-06" db="UniProtKB">
        <authorList>
            <consortium name="EnsemblMetazoa"/>
        </authorList>
    </citation>
    <scope>IDENTIFICATION</scope>
</reference>
<feature type="compositionally biased region" description="Basic residues" evidence="21">
    <location>
        <begin position="13"/>
        <end position="22"/>
    </location>
</feature>
<evidence type="ECO:0000256" key="10">
    <source>
        <dbReference type="ARBA" id="ARBA00023015"/>
    </source>
</evidence>
<evidence type="ECO:0000256" key="17">
    <source>
        <dbReference type="ARBA" id="ARBA00054217"/>
    </source>
</evidence>
<dbReference type="GO" id="GO:0007548">
    <property type="term" value="P:sex differentiation"/>
    <property type="evidence" value="ECO:0007669"/>
    <property type="project" value="UniProtKB-KW"/>
</dbReference>
<evidence type="ECO:0000256" key="13">
    <source>
        <dbReference type="ARBA" id="ARBA00023163"/>
    </source>
</evidence>
<evidence type="ECO:0000256" key="5">
    <source>
        <dbReference type="ARBA" id="ARBA00022490"/>
    </source>
</evidence>
<dbReference type="CDD" id="cd22004">
    <property type="entry name" value="HMG-box_SOX"/>
    <property type="match status" value="1"/>
</dbReference>
<keyword evidence="8" id="KW-0112">Calmodulin-binding</keyword>
<evidence type="ECO:0000313" key="25">
    <source>
        <dbReference type="Proteomes" id="UP000015101"/>
    </source>
</evidence>
<dbReference type="InterPro" id="IPR036910">
    <property type="entry name" value="HMG_box_dom_sf"/>
</dbReference>
<dbReference type="PANTHER" id="PTHR10270">
    <property type="entry name" value="SOX TRANSCRIPTION FACTOR"/>
    <property type="match status" value="1"/>
</dbReference>
<evidence type="ECO:0000313" key="24">
    <source>
        <dbReference type="EnsemblMetazoa" id="HelroP70896"/>
    </source>
</evidence>
<evidence type="ECO:0000256" key="9">
    <source>
        <dbReference type="ARBA" id="ARBA00022928"/>
    </source>
</evidence>
<dbReference type="GO" id="GO:0005516">
    <property type="term" value="F:calmodulin binding"/>
    <property type="evidence" value="ECO:0007669"/>
    <property type="project" value="UniProtKB-KW"/>
</dbReference>
<dbReference type="GO" id="GO:0016607">
    <property type="term" value="C:nuclear speck"/>
    <property type="evidence" value="ECO:0007669"/>
    <property type="project" value="UniProtKB-SubCell"/>
</dbReference>
<dbReference type="GO" id="GO:0045944">
    <property type="term" value="P:positive regulation of transcription by RNA polymerase II"/>
    <property type="evidence" value="ECO:0007669"/>
    <property type="project" value="UniProtKB-ARBA"/>
</dbReference>
<feature type="compositionally biased region" description="Polar residues" evidence="21">
    <location>
        <begin position="1"/>
        <end position="11"/>
    </location>
</feature>